<evidence type="ECO:0000313" key="1">
    <source>
        <dbReference type="EMBL" id="RWX45385.1"/>
    </source>
</evidence>
<reference evidence="1 2" key="1">
    <citation type="submission" date="2017-01" db="EMBL/GenBank/DDBJ databases">
        <title>The cable genome- insights into the physiology and evolution of filamentous bacteria capable of sulfide oxidation via long distance electron transfer.</title>
        <authorList>
            <person name="Schreiber L."/>
            <person name="Bjerg J.T."/>
            <person name="Boggild A."/>
            <person name="Van De Vossenberg J."/>
            <person name="Meysman F."/>
            <person name="Nielsen L.P."/>
            <person name="Schramm A."/>
            <person name="Kjeldsen K.U."/>
        </authorList>
    </citation>
    <scope>NUCLEOTIDE SEQUENCE [LARGE SCALE GENOMIC DNA]</scope>
    <source>
        <strain evidence="1">MCF</strain>
    </source>
</reference>
<gene>
    <name evidence="1" type="ORF">H206_00949</name>
</gene>
<organism evidence="1 2">
    <name type="scientific">Candidatus Electrothrix aarhusensis</name>
    <dbReference type="NCBI Taxonomy" id="1859131"/>
    <lineage>
        <taxon>Bacteria</taxon>
        <taxon>Pseudomonadati</taxon>
        <taxon>Thermodesulfobacteriota</taxon>
        <taxon>Desulfobulbia</taxon>
        <taxon>Desulfobulbales</taxon>
        <taxon>Desulfobulbaceae</taxon>
        <taxon>Candidatus Electrothrix</taxon>
    </lineage>
</organism>
<dbReference type="EMBL" id="MTKO01000079">
    <property type="protein sequence ID" value="RWX45385.1"/>
    <property type="molecule type" value="Genomic_DNA"/>
</dbReference>
<dbReference type="Proteomes" id="UP000287853">
    <property type="component" value="Unassembled WGS sequence"/>
</dbReference>
<name>A0A3S3U9S0_9BACT</name>
<dbReference type="SUPFAM" id="SSF89372">
    <property type="entry name" value="Fucose-specific lectin"/>
    <property type="match status" value="1"/>
</dbReference>
<protein>
    <submittedName>
        <fullName evidence="1">Glycosyl hydrolases family 43</fullName>
    </submittedName>
</protein>
<sequence>MQKKLNRRTVQLIVFFIFSLNLPCLGEMEKAAVIQQDLVWSQSDGLRHEIFSSTKKDGEWTTPVKVTDNNANNLHPVLEIGSNGTKWLFWSAVRPNGISVQYAIFKNNEWSEPQTLPIEQHSAITPSALADKDGGVWLVWAGNDGGNDDIYFSRFQKKTWTDPKIVHTSNEAPDIKPEISYNEEGKIEVSWIGFRSKAYKKLASVYTDNIGWSAEQEKLETEEEDVQNEEEQKIELPSFLPSDSQFFLKIY</sequence>
<proteinExistence type="predicted"/>
<keyword evidence="2" id="KW-1185">Reference proteome</keyword>
<dbReference type="AlphaFoldDB" id="A0A3S3U9S0"/>
<accession>A0A3S3U9S0</accession>
<dbReference type="GO" id="GO:0016787">
    <property type="term" value="F:hydrolase activity"/>
    <property type="evidence" value="ECO:0007669"/>
    <property type="project" value="UniProtKB-KW"/>
</dbReference>
<comment type="caution">
    <text evidence="1">The sequence shown here is derived from an EMBL/GenBank/DDBJ whole genome shotgun (WGS) entry which is preliminary data.</text>
</comment>
<dbReference type="Gene3D" id="2.115.10.20">
    <property type="entry name" value="Glycosyl hydrolase domain, family 43"/>
    <property type="match status" value="1"/>
</dbReference>
<evidence type="ECO:0000313" key="2">
    <source>
        <dbReference type="Proteomes" id="UP000287853"/>
    </source>
</evidence>
<keyword evidence="1" id="KW-0378">Hydrolase</keyword>
<dbReference type="InterPro" id="IPR023296">
    <property type="entry name" value="Glyco_hydro_beta-prop_sf"/>
</dbReference>